<comment type="caution">
    <text evidence="2">The sequence shown here is derived from an EMBL/GenBank/DDBJ whole genome shotgun (WGS) entry which is preliminary data.</text>
</comment>
<reference evidence="2 3" key="1">
    <citation type="submission" date="2023-11" db="EMBL/GenBank/DDBJ databases">
        <title>Halocaridina rubra genome assembly.</title>
        <authorList>
            <person name="Smith C."/>
        </authorList>
    </citation>
    <scope>NUCLEOTIDE SEQUENCE [LARGE SCALE GENOMIC DNA]</scope>
    <source>
        <strain evidence="2">EP-1</strain>
        <tissue evidence="2">Whole</tissue>
    </source>
</reference>
<protein>
    <submittedName>
        <fullName evidence="2">39S ribosomal protein L28, mitochondrial</fullName>
    </submittedName>
</protein>
<name>A0AAN8XTL5_HALRR</name>
<accession>A0AAN8XTL5</accession>
<organism evidence="2 3">
    <name type="scientific">Halocaridina rubra</name>
    <name type="common">Hawaiian red shrimp</name>
    <dbReference type="NCBI Taxonomy" id="373956"/>
    <lineage>
        <taxon>Eukaryota</taxon>
        <taxon>Metazoa</taxon>
        <taxon>Ecdysozoa</taxon>
        <taxon>Arthropoda</taxon>
        <taxon>Crustacea</taxon>
        <taxon>Multicrustacea</taxon>
        <taxon>Malacostraca</taxon>
        <taxon>Eumalacostraca</taxon>
        <taxon>Eucarida</taxon>
        <taxon>Decapoda</taxon>
        <taxon>Pleocyemata</taxon>
        <taxon>Caridea</taxon>
        <taxon>Atyoidea</taxon>
        <taxon>Atyidae</taxon>
        <taxon>Halocaridina</taxon>
    </lineage>
</organism>
<evidence type="ECO:0000313" key="2">
    <source>
        <dbReference type="EMBL" id="KAK7085589.1"/>
    </source>
</evidence>
<dbReference type="AlphaFoldDB" id="A0AAN8XTL5"/>
<dbReference type="EMBL" id="JAXCGZ010000768">
    <property type="protein sequence ID" value="KAK7085589.1"/>
    <property type="molecule type" value="Genomic_DNA"/>
</dbReference>
<dbReference type="Proteomes" id="UP001381693">
    <property type="component" value="Unassembled WGS sequence"/>
</dbReference>
<feature type="region of interest" description="Disordered" evidence="1">
    <location>
        <begin position="81"/>
        <end position="107"/>
    </location>
</feature>
<keyword evidence="2" id="KW-0689">Ribosomal protein</keyword>
<sequence>MLLTLAKGTLYPDNPAKKEELIEKYKEYIIPEEEAIWYGLTIKEAATKQKKIEDEENKPLPLKYAFRKEFIEYLKSSANVPDDTTATRDKMSEKSSWLSKVNPFVKK</sequence>
<proteinExistence type="predicted"/>
<evidence type="ECO:0000313" key="3">
    <source>
        <dbReference type="Proteomes" id="UP001381693"/>
    </source>
</evidence>
<gene>
    <name evidence="2" type="primary">MRPL28</name>
    <name evidence="2" type="ORF">SK128_017890</name>
</gene>
<evidence type="ECO:0000256" key="1">
    <source>
        <dbReference type="SAM" id="MobiDB-lite"/>
    </source>
</evidence>
<keyword evidence="2" id="KW-0687">Ribonucleoprotein</keyword>
<dbReference type="GO" id="GO:0005840">
    <property type="term" value="C:ribosome"/>
    <property type="evidence" value="ECO:0007669"/>
    <property type="project" value="UniProtKB-KW"/>
</dbReference>
<keyword evidence="3" id="KW-1185">Reference proteome</keyword>